<dbReference type="EMBL" id="CP114040">
    <property type="protein sequence ID" value="WAS96852.1"/>
    <property type="molecule type" value="Genomic_DNA"/>
</dbReference>
<evidence type="ECO:0000313" key="4">
    <source>
        <dbReference type="Proteomes" id="UP001164459"/>
    </source>
</evidence>
<dbReference type="Proteomes" id="UP001164459">
    <property type="component" value="Chromosome"/>
</dbReference>
<evidence type="ECO:0008006" key="5">
    <source>
        <dbReference type="Google" id="ProtNLM"/>
    </source>
</evidence>
<gene>
    <name evidence="3" type="ORF">O0S08_11950</name>
</gene>
<protein>
    <recommendedName>
        <fullName evidence="5">Lipoprotein</fullName>
    </recommendedName>
</protein>
<reference evidence="3" key="1">
    <citation type="submission" date="2022-11" db="EMBL/GenBank/DDBJ databases">
        <title>Minimal conservation of predation-associated metabolite biosynthetic gene clusters underscores biosynthetic potential of Myxococcota including descriptions for ten novel species: Archangium lansinium sp. nov., Myxococcus landrumus sp. nov., Nannocystis bai.</title>
        <authorList>
            <person name="Ahearne A."/>
            <person name="Stevens C."/>
            <person name="Dowd S."/>
        </authorList>
    </citation>
    <scope>NUCLEOTIDE SEQUENCE</scope>
    <source>
        <strain evidence="3">Fl3</strain>
    </source>
</reference>
<accession>A0ABY7HC60</accession>
<feature type="signal peptide" evidence="2">
    <location>
        <begin position="1"/>
        <end position="27"/>
    </location>
</feature>
<dbReference type="PROSITE" id="PS51257">
    <property type="entry name" value="PROKAR_LIPOPROTEIN"/>
    <property type="match status" value="1"/>
</dbReference>
<evidence type="ECO:0000256" key="1">
    <source>
        <dbReference type="SAM" id="MobiDB-lite"/>
    </source>
</evidence>
<keyword evidence="4" id="KW-1185">Reference proteome</keyword>
<proteinExistence type="predicted"/>
<evidence type="ECO:0000256" key="2">
    <source>
        <dbReference type="SAM" id="SignalP"/>
    </source>
</evidence>
<organism evidence="3 4">
    <name type="scientific">Nannocystis punicea</name>
    <dbReference type="NCBI Taxonomy" id="2995304"/>
    <lineage>
        <taxon>Bacteria</taxon>
        <taxon>Pseudomonadati</taxon>
        <taxon>Myxococcota</taxon>
        <taxon>Polyangia</taxon>
        <taxon>Nannocystales</taxon>
        <taxon>Nannocystaceae</taxon>
        <taxon>Nannocystis</taxon>
    </lineage>
</organism>
<dbReference type="RefSeq" id="WP_269039215.1">
    <property type="nucleotide sequence ID" value="NZ_CP114040.1"/>
</dbReference>
<sequence length="230" mass="25878">MAELTVRGLPGGAVAAVWLALSSFGCAAVTPVYCEDERGRLVHCDCAQSPGETVDSTGRWTVREYHVTDWGGFREKSYTEGRDLSYVILGRWFYLAVETRRAERPAAARVWLRCGGETRRAEAVVRGTKSYQGRLHEQEVLVLFPRAPVEDGRTPVCRLHVVLYDERGRPTARGSETVYRVPQVSTWEPGVVRRSAWRVWISRDREPPVKVTATPADLNPPRRACPSRGR</sequence>
<feature type="chain" id="PRO_5045936884" description="Lipoprotein" evidence="2">
    <location>
        <begin position="28"/>
        <end position="230"/>
    </location>
</feature>
<keyword evidence="2" id="KW-0732">Signal</keyword>
<evidence type="ECO:0000313" key="3">
    <source>
        <dbReference type="EMBL" id="WAS96852.1"/>
    </source>
</evidence>
<name>A0ABY7HC60_9BACT</name>
<feature type="region of interest" description="Disordered" evidence="1">
    <location>
        <begin position="208"/>
        <end position="230"/>
    </location>
</feature>